<dbReference type="AlphaFoldDB" id="A0A1H2Y511"/>
<evidence type="ECO:0000313" key="2">
    <source>
        <dbReference type="EMBL" id="SDX00282.1"/>
    </source>
</evidence>
<dbReference type="EMBL" id="FNNH01000047">
    <property type="protein sequence ID" value="SDX00282.1"/>
    <property type="molecule type" value="Genomic_DNA"/>
</dbReference>
<proteinExistence type="predicted"/>
<dbReference type="Proteomes" id="UP000183454">
    <property type="component" value="Unassembled WGS sequence"/>
</dbReference>
<protein>
    <submittedName>
        <fullName evidence="2">TLP18.3, Psb32 and MOLO-1 founding protein of phosphatase</fullName>
    </submittedName>
</protein>
<accession>A0A1H2Y511</accession>
<sequence length="166" mass="18688">MNFLRIIRHLLLGQIAIKRILPSASLARIEQAIKQSEINHDGEILFAVEISLNLISLLKKQSARERAIDIFSSLRVWDTPHNNGVLIYLLLADHDVEIVADRGIDAKVDHKEWENICQEMEAAFQKGQFEEGILAAISTIDNQLKKYFPVPSKGGKNALPDKPVIL</sequence>
<dbReference type="RefSeq" id="WP_074667787.1">
    <property type="nucleotide sequence ID" value="NZ_FNNH01000047.1"/>
</dbReference>
<name>A0A1H2Y511_9PROT</name>
<evidence type="ECO:0000313" key="3">
    <source>
        <dbReference type="Proteomes" id="UP000183454"/>
    </source>
</evidence>
<dbReference type="PANTHER" id="PTHR30373">
    <property type="entry name" value="UPF0603 PROTEIN YGCG"/>
    <property type="match status" value="1"/>
</dbReference>
<dbReference type="PANTHER" id="PTHR30373:SF8">
    <property type="entry name" value="BLL7265 PROTEIN"/>
    <property type="match status" value="1"/>
</dbReference>
<gene>
    <name evidence="2" type="ORF">SAMN05421882_10473</name>
</gene>
<reference evidence="2 3" key="1">
    <citation type="submission" date="2016-10" db="EMBL/GenBank/DDBJ databases">
        <authorList>
            <person name="de Groot N.N."/>
        </authorList>
    </citation>
    <scope>NUCLEOTIDE SEQUENCE [LARGE SCALE GENOMIC DNA]</scope>
    <source>
        <strain evidence="2 3">Nm110</strain>
    </source>
</reference>
<dbReference type="InterPro" id="IPR007621">
    <property type="entry name" value="TPM_dom"/>
</dbReference>
<evidence type="ECO:0000259" key="1">
    <source>
        <dbReference type="Pfam" id="PF04536"/>
    </source>
</evidence>
<dbReference type="Pfam" id="PF04536">
    <property type="entry name" value="TPM_phosphatase"/>
    <property type="match status" value="1"/>
</dbReference>
<dbReference type="Gene3D" id="3.10.310.50">
    <property type="match status" value="1"/>
</dbReference>
<feature type="domain" description="TPM" evidence="1">
    <location>
        <begin position="20"/>
        <end position="142"/>
    </location>
</feature>
<organism evidence="2 3">
    <name type="scientific">Nitrosomonas communis</name>
    <dbReference type="NCBI Taxonomy" id="44574"/>
    <lineage>
        <taxon>Bacteria</taxon>
        <taxon>Pseudomonadati</taxon>
        <taxon>Pseudomonadota</taxon>
        <taxon>Betaproteobacteria</taxon>
        <taxon>Nitrosomonadales</taxon>
        <taxon>Nitrosomonadaceae</taxon>
        <taxon>Nitrosomonas</taxon>
    </lineage>
</organism>